<evidence type="ECO:0000313" key="1">
    <source>
        <dbReference type="EMBL" id="KAL3233450.1"/>
    </source>
</evidence>
<proteinExistence type="predicted"/>
<dbReference type="Pfam" id="PF08730">
    <property type="entry name" value="Rad33"/>
    <property type="match status" value="1"/>
</dbReference>
<keyword evidence="2" id="KW-1185">Reference proteome</keyword>
<accession>A0ABR4NX35</accession>
<sequence length="175" mass="20188">MSGKLSYEQVRRFNEAKMPLEVEDEVLGCYARFSLDGDMVCGDLVPYFEELELPRGFYKHVRKEQVAIEGTDIVDFDLLLKVTYHILIFMDNESLIDQLWGLLLQASGRLENDKVKDIKDHILSIKDLQKVENYLGDSDPRDLINMVSVATGGKRVYMTYLDFAYVLGKLGYLKY</sequence>
<evidence type="ECO:0000313" key="2">
    <source>
        <dbReference type="Proteomes" id="UP001623330"/>
    </source>
</evidence>
<name>A0ABR4NX35_9SACH</name>
<protein>
    <submittedName>
        <fullName evidence="1">DNA repair protein RAD33</fullName>
    </submittedName>
</protein>
<dbReference type="EMBL" id="JBEVYD010000004">
    <property type="protein sequence ID" value="KAL3233450.1"/>
    <property type="molecule type" value="Genomic_DNA"/>
</dbReference>
<dbReference type="Proteomes" id="UP001623330">
    <property type="component" value="Unassembled WGS sequence"/>
</dbReference>
<organism evidence="1 2">
    <name type="scientific">Nakaseomyces bracarensis</name>
    <dbReference type="NCBI Taxonomy" id="273131"/>
    <lineage>
        <taxon>Eukaryota</taxon>
        <taxon>Fungi</taxon>
        <taxon>Dikarya</taxon>
        <taxon>Ascomycota</taxon>
        <taxon>Saccharomycotina</taxon>
        <taxon>Saccharomycetes</taxon>
        <taxon>Saccharomycetales</taxon>
        <taxon>Saccharomycetaceae</taxon>
        <taxon>Nakaseomyces</taxon>
    </lineage>
</organism>
<gene>
    <name evidence="1" type="ORF">RNJ44_03490</name>
</gene>
<dbReference type="InterPro" id="IPR014841">
    <property type="entry name" value="Rad33"/>
</dbReference>
<reference evidence="1 2" key="1">
    <citation type="submission" date="2024-05" db="EMBL/GenBank/DDBJ databases">
        <title>Long read based assembly of the Candida bracarensis genome reveals expanded adhesin content.</title>
        <authorList>
            <person name="Marcet-Houben M."/>
            <person name="Ksiezopolska E."/>
            <person name="Gabaldon T."/>
        </authorList>
    </citation>
    <scope>NUCLEOTIDE SEQUENCE [LARGE SCALE GENOMIC DNA]</scope>
    <source>
        <strain evidence="1 2">CBM6</strain>
    </source>
</reference>
<comment type="caution">
    <text evidence="1">The sequence shown here is derived from an EMBL/GenBank/DDBJ whole genome shotgun (WGS) entry which is preliminary data.</text>
</comment>